<evidence type="ECO:0000259" key="1">
    <source>
        <dbReference type="Pfam" id="PF13472"/>
    </source>
</evidence>
<dbReference type="InterPro" id="IPR036514">
    <property type="entry name" value="SGNH_hydro_sf"/>
</dbReference>
<name>A0ABZ0SPC9_9MICO</name>
<dbReference type="Proteomes" id="UP001323798">
    <property type="component" value="Chromosome"/>
</dbReference>
<evidence type="ECO:0000313" key="2">
    <source>
        <dbReference type="EMBL" id="WPR89131.1"/>
    </source>
</evidence>
<dbReference type="PANTHER" id="PTHR30383">
    <property type="entry name" value="THIOESTERASE 1/PROTEASE 1/LYSOPHOSPHOLIPASE L1"/>
    <property type="match status" value="1"/>
</dbReference>
<dbReference type="InterPro" id="IPR013830">
    <property type="entry name" value="SGNH_hydro"/>
</dbReference>
<sequence length="382" mass="41404">MMGTDVPLHMIAQATRGALGVELTEAGLHIRRLPAWTVAQYADDRFLDVVTQNGSGVRLDFETTSSWIELGCRWDVLRSESVTLPLASLVVEINGTGTQAYPLEAGYGIDLVDSTGRITQFPGRETRMRLELPGAPTCRAVTVWLPQSARVTITGARSDAALAVRATAQPRWLHYGSSISQCNEAPDPLGAWPVLVARRLGLDLTNLGLAGQAHLDQFVARTIRDAEPDLITLKVGINMVAAGTMKARTLRSALHGFLDTIRESLPTTPITVISPIFSPDFETTPGPSHVADLERLESGTVTGDDRLTLRATRQILRDVATQRMANDQHLGYLDGTALLDSADIDLLPDRVHPNPTGYRAMAERFVGTSTSLPGFAGLTRHE</sequence>
<dbReference type="SUPFAM" id="SSF52266">
    <property type="entry name" value="SGNH hydrolase"/>
    <property type="match status" value="1"/>
</dbReference>
<keyword evidence="3" id="KW-1185">Reference proteome</keyword>
<proteinExistence type="predicted"/>
<feature type="domain" description="SGNH hydrolase-type esterase" evidence="1">
    <location>
        <begin position="175"/>
        <end position="360"/>
    </location>
</feature>
<accession>A0ABZ0SPC9</accession>
<keyword evidence="2" id="KW-0378">Hydrolase</keyword>
<dbReference type="Gene3D" id="3.40.50.1110">
    <property type="entry name" value="SGNH hydrolase"/>
    <property type="match status" value="1"/>
</dbReference>
<organism evidence="2 3">
    <name type="scientific">Microbacterium rhizosphaerae</name>
    <dbReference type="NCBI Taxonomy" id="1678237"/>
    <lineage>
        <taxon>Bacteria</taxon>
        <taxon>Bacillati</taxon>
        <taxon>Actinomycetota</taxon>
        <taxon>Actinomycetes</taxon>
        <taxon>Micrococcales</taxon>
        <taxon>Microbacteriaceae</taxon>
        <taxon>Microbacterium</taxon>
    </lineage>
</organism>
<evidence type="ECO:0000313" key="3">
    <source>
        <dbReference type="Proteomes" id="UP001323798"/>
    </source>
</evidence>
<reference evidence="2 3" key="1">
    <citation type="submission" date="2023-11" db="EMBL/GenBank/DDBJ databases">
        <title>Genome sequence of Microbacterium rhizosphaerae KACC 19337.</title>
        <authorList>
            <person name="Choi H."/>
            <person name="Kim S."/>
            <person name="Kim Y."/>
            <person name="Kwon S.-W."/>
            <person name="Heo J."/>
        </authorList>
    </citation>
    <scope>NUCLEOTIDE SEQUENCE [LARGE SCALE GENOMIC DNA]</scope>
    <source>
        <strain evidence="2 3">KACC 19337</strain>
    </source>
</reference>
<dbReference type="InterPro" id="IPR051532">
    <property type="entry name" value="Ester_Hydrolysis_Enzymes"/>
</dbReference>
<dbReference type="EMBL" id="CP139368">
    <property type="protein sequence ID" value="WPR89131.1"/>
    <property type="molecule type" value="Genomic_DNA"/>
</dbReference>
<gene>
    <name evidence="2" type="ORF">SM116_15410</name>
</gene>
<dbReference type="Pfam" id="PF13472">
    <property type="entry name" value="Lipase_GDSL_2"/>
    <property type="match status" value="1"/>
</dbReference>
<dbReference type="Gene3D" id="2.60.120.260">
    <property type="entry name" value="Galactose-binding domain-like"/>
    <property type="match status" value="1"/>
</dbReference>
<protein>
    <submittedName>
        <fullName evidence="2">SGNH/GDSL hydrolase family protein</fullName>
    </submittedName>
</protein>
<dbReference type="GO" id="GO:0016787">
    <property type="term" value="F:hydrolase activity"/>
    <property type="evidence" value="ECO:0007669"/>
    <property type="project" value="UniProtKB-KW"/>
</dbReference>
<dbReference type="RefSeq" id="WP_320941848.1">
    <property type="nucleotide sequence ID" value="NZ_BAABEU010000001.1"/>
</dbReference>